<evidence type="ECO:0000256" key="3">
    <source>
        <dbReference type="ARBA" id="ARBA00023004"/>
    </source>
</evidence>
<dbReference type="PANTHER" id="PTHR36843">
    <property type="entry name" value="HEME-DEPENDENT PEROXIDASE YWFI-RELATED"/>
    <property type="match status" value="1"/>
</dbReference>
<organism evidence="4">
    <name type="scientific">freshwater metagenome</name>
    <dbReference type="NCBI Taxonomy" id="449393"/>
    <lineage>
        <taxon>unclassified sequences</taxon>
        <taxon>metagenomes</taxon>
        <taxon>ecological metagenomes</taxon>
    </lineage>
</organism>
<dbReference type="Gene3D" id="3.30.70.1030">
    <property type="entry name" value="Apc35880, domain 1"/>
    <property type="match status" value="2"/>
</dbReference>
<evidence type="ECO:0000256" key="2">
    <source>
        <dbReference type="ARBA" id="ARBA00022723"/>
    </source>
</evidence>
<dbReference type="GO" id="GO:0016491">
    <property type="term" value="F:oxidoreductase activity"/>
    <property type="evidence" value="ECO:0007669"/>
    <property type="project" value="InterPro"/>
</dbReference>
<protein>
    <submittedName>
        <fullName evidence="4">Unannotated protein</fullName>
    </submittedName>
</protein>
<sequence>MNRPLVLPRQFLPADSVIDMSEPMSPSVGLAVVHYFCKPSFEYDGDALVAAVKAAEASGVTVITVAMLGHKADVAVMGIAADMRELKALQTGIQHAGLDIVDSYISLTEVSEYSKGMPEEMLNARLYPQLPPAGKNAWCFYPMSKRREHKDNWFTLEFDKRKELMEEHGKSGRTFAGRIIQLVTGSTGLDDYEWGVTLFAVNPDDLKEVVYTMRYDEASAVYAEFGAFYMGMVTPVEELIHQI</sequence>
<gene>
    <name evidence="4" type="ORF">UFOPK2870_00986</name>
</gene>
<dbReference type="InterPro" id="IPR011008">
    <property type="entry name" value="Dimeric_a/b-barrel"/>
</dbReference>
<dbReference type="EMBL" id="CAEZZL010000082">
    <property type="protein sequence ID" value="CAB4765459.1"/>
    <property type="molecule type" value="Genomic_DNA"/>
</dbReference>
<proteinExistence type="predicted"/>
<dbReference type="GO" id="GO:0020037">
    <property type="term" value="F:heme binding"/>
    <property type="evidence" value="ECO:0007669"/>
    <property type="project" value="InterPro"/>
</dbReference>
<dbReference type="InterPro" id="IPR010644">
    <property type="entry name" value="ChdC/CLD"/>
</dbReference>
<accession>A0A6J6V2Y5</accession>
<dbReference type="AlphaFoldDB" id="A0A6J6V2Y5"/>
<dbReference type="GO" id="GO:0046872">
    <property type="term" value="F:metal ion binding"/>
    <property type="evidence" value="ECO:0007669"/>
    <property type="project" value="UniProtKB-KW"/>
</dbReference>
<dbReference type="Pfam" id="PF06778">
    <property type="entry name" value="Chlor_dismutase"/>
    <property type="match status" value="1"/>
</dbReference>
<dbReference type="PANTHER" id="PTHR36843:SF1">
    <property type="entry name" value="COPROHEME DECARBOXYLASE"/>
    <property type="match status" value="1"/>
</dbReference>
<name>A0A6J6V2Y5_9ZZZZ</name>
<evidence type="ECO:0000313" key="4">
    <source>
        <dbReference type="EMBL" id="CAB4765459.1"/>
    </source>
</evidence>
<evidence type="ECO:0000256" key="1">
    <source>
        <dbReference type="ARBA" id="ARBA00022617"/>
    </source>
</evidence>
<keyword evidence="1" id="KW-0349">Heme</keyword>
<dbReference type="SUPFAM" id="SSF54909">
    <property type="entry name" value="Dimeric alpha+beta barrel"/>
    <property type="match status" value="1"/>
</dbReference>
<keyword evidence="2" id="KW-0479">Metal-binding</keyword>
<keyword evidence="3" id="KW-0408">Iron</keyword>
<reference evidence="4" key="1">
    <citation type="submission" date="2020-05" db="EMBL/GenBank/DDBJ databases">
        <authorList>
            <person name="Chiriac C."/>
            <person name="Salcher M."/>
            <person name="Ghai R."/>
            <person name="Kavagutti S V."/>
        </authorList>
    </citation>
    <scope>NUCLEOTIDE SEQUENCE</scope>
</reference>